<proteinExistence type="predicted"/>
<name>A0A0H5RI14_9EUKA</name>
<evidence type="ECO:0000313" key="2">
    <source>
        <dbReference type="EMBL" id="CRZ13172.1"/>
    </source>
</evidence>
<feature type="domain" description="AAA-ATPase-like" evidence="1">
    <location>
        <begin position="32"/>
        <end position="94"/>
    </location>
</feature>
<organism evidence="2">
    <name type="scientific">Spongospora subterranea</name>
    <dbReference type="NCBI Taxonomy" id="70186"/>
    <lineage>
        <taxon>Eukaryota</taxon>
        <taxon>Sar</taxon>
        <taxon>Rhizaria</taxon>
        <taxon>Endomyxa</taxon>
        <taxon>Phytomyxea</taxon>
        <taxon>Plasmodiophorida</taxon>
        <taxon>Plasmodiophoridae</taxon>
        <taxon>Spongospora</taxon>
    </lineage>
</organism>
<accession>A0A0H5RI14</accession>
<feature type="non-terminal residue" evidence="2">
    <location>
        <position position="1"/>
    </location>
</feature>
<feature type="non-terminal residue" evidence="2">
    <location>
        <position position="105"/>
    </location>
</feature>
<dbReference type="InterPro" id="IPR018631">
    <property type="entry name" value="AAA-ATPase-like_dom"/>
</dbReference>
<evidence type="ECO:0000259" key="1">
    <source>
        <dbReference type="Pfam" id="PF09820"/>
    </source>
</evidence>
<dbReference type="EMBL" id="HACM01012730">
    <property type="protein sequence ID" value="CRZ13172.1"/>
    <property type="molecule type" value="Transcribed_RNA"/>
</dbReference>
<sequence length="105" mass="11806">RWLATTGAEVSREARALARTSKEPEIRVTASVSTFNVMIEHNFKVVDKTLELERIIAADHKSHLCRPPRFGKTMAVTMLKELFSGKKHLFDGTFGIGQRFGICDT</sequence>
<dbReference type="AlphaFoldDB" id="A0A0H5RI14"/>
<protein>
    <recommendedName>
        <fullName evidence="1">AAA-ATPase-like domain-containing protein</fullName>
    </recommendedName>
</protein>
<reference evidence="2" key="1">
    <citation type="submission" date="2015-04" db="EMBL/GenBank/DDBJ databases">
        <title>The genome sequence of the plant pathogenic Rhizarian Plasmodiophora brassicae reveals insights in its biotrophic life cycle and the origin of chitin synthesis.</title>
        <authorList>
            <person name="Schwelm A."/>
            <person name="Fogelqvist J."/>
            <person name="Knaust A."/>
            <person name="Julke S."/>
            <person name="Lilja T."/>
            <person name="Dhandapani V."/>
            <person name="Bonilla-Rosso G."/>
            <person name="Karlsson M."/>
            <person name="Shevchenko A."/>
            <person name="Choi S.R."/>
            <person name="Kim H.G."/>
            <person name="Park J.Y."/>
            <person name="Lim Y.P."/>
            <person name="Ludwig-Muller J."/>
            <person name="Dixelius C."/>
        </authorList>
    </citation>
    <scope>NUCLEOTIDE SEQUENCE</scope>
    <source>
        <tissue evidence="2">Potato root galls</tissue>
    </source>
</reference>
<dbReference type="Pfam" id="PF09820">
    <property type="entry name" value="AAA-ATPase_like"/>
    <property type="match status" value="1"/>
</dbReference>